<reference evidence="1" key="1">
    <citation type="journal article" date="2019" name="bioRxiv">
        <title>The Genome of the Zebra Mussel, Dreissena polymorpha: A Resource for Invasive Species Research.</title>
        <authorList>
            <person name="McCartney M.A."/>
            <person name="Auch B."/>
            <person name="Kono T."/>
            <person name="Mallez S."/>
            <person name="Zhang Y."/>
            <person name="Obille A."/>
            <person name="Becker A."/>
            <person name="Abrahante J.E."/>
            <person name="Garbe J."/>
            <person name="Badalamenti J.P."/>
            <person name="Herman A."/>
            <person name="Mangelson H."/>
            <person name="Liachko I."/>
            <person name="Sullivan S."/>
            <person name="Sone E.D."/>
            <person name="Koren S."/>
            <person name="Silverstein K.A.T."/>
            <person name="Beckman K.B."/>
            <person name="Gohl D.M."/>
        </authorList>
    </citation>
    <scope>NUCLEOTIDE SEQUENCE</scope>
    <source>
        <strain evidence="1">Duluth1</strain>
        <tissue evidence="1">Whole animal</tissue>
    </source>
</reference>
<protein>
    <submittedName>
        <fullName evidence="1">Uncharacterized protein</fullName>
    </submittedName>
</protein>
<reference evidence="1" key="2">
    <citation type="submission" date="2020-11" db="EMBL/GenBank/DDBJ databases">
        <authorList>
            <person name="McCartney M.A."/>
            <person name="Auch B."/>
            <person name="Kono T."/>
            <person name="Mallez S."/>
            <person name="Becker A."/>
            <person name="Gohl D.M."/>
            <person name="Silverstein K.A.T."/>
            <person name="Koren S."/>
            <person name="Bechman K.B."/>
            <person name="Herman A."/>
            <person name="Abrahante J.E."/>
            <person name="Garbe J."/>
        </authorList>
    </citation>
    <scope>NUCLEOTIDE SEQUENCE</scope>
    <source>
        <strain evidence="1">Duluth1</strain>
        <tissue evidence="1">Whole animal</tissue>
    </source>
</reference>
<dbReference type="AlphaFoldDB" id="A0A9D3YWX1"/>
<evidence type="ECO:0000313" key="2">
    <source>
        <dbReference type="Proteomes" id="UP000828390"/>
    </source>
</evidence>
<organism evidence="1 2">
    <name type="scientific">Dreissena polymorpha</name>
    <name type="common">Zebra mussel</name>
    <name type="synonym">Mytilus polymorpha</name>
    <dbReference type="NCBI Taxonomy" id="45954"/>
    <lineage>
        <taxon>Eukaryota</taxon>
        <taxon>Metazoa</taxon>
        <taxon>Spiralia</taxon>
        <taxon>Lophotrochozoa</taxon>
        <taxon>Mollusca</taxon>
        <taxon>Bivalvia</taxon>
        <taxon>Autobranchia</taxon>
        <taxon>Heteroconchia</taxon>
        <taxon>Euheterodonta</taxon>
        <taxon>Imparidentia</taxon>
        <taxon>Neoheterodontei</taxon>
        <taxon>Myida</taxon>
        <taxon>Dreissenoidea</taxon>
        <taxon>Dreissenidae</taxon>
        <taxon>Dreissena</taxon>
    </lineage>
</organism>
<accession>A0A9D3YWX1</accession>
<comment type="caution">
    <text evidence="1">The sequence shown here is derived from an EMBL/GenBank/DDBJ whole genome shotgun (WGS) entry which is preliminary data.</text>
</comment>
<proteinExistence type="predicted"/>
<name>A0A9D3YWX1_DREPO</name>
<sequence>MGYGTSNEDNVAQHNFFILEKCGKSISNNAEYYNESNDANLMDDYNTIHETEEPYAHINVENCDYDHTTNALTPGSDARKTENVYNKLKMDRPGDNVNEQKHGPNVVQISEDDYDTTSAIVTNGKDDVSDYNHIPRTAYEAGVTGDNIKGDEEGEYDAVNSMTFNVAQSDDSDYAHVNKDQIK</sequence>
<gene>
    <name evidence="1" type="ORF">DPMN_080690</name>
</gene>
<keyword evidence="2" id="KW-1185">Reference proteome</keyword>
<evidence type="ECO:0000313" key="1">
    <source>
        <dbReference type="EMBL" id="KAH3705613.1"/>
    </source>
</evidence>
<dbReference type="Proteomes" id="UP000828390">
    <property type="component" value="Unassembled WGS sequence"/>
</dbReference>
<dbReference type="EMBL" id="JAIWYP010000015">
    <property type="protein sequence ID" value="KAH3705613.1"/>
    <property type="molecule type" value="Genomic_DNA"/>
</dbReference>